<comment type="caution">
    <text evidence="3">The sequence shown here is derived from an EMBL/GenBank/DDBJ whole genome shotgun (WGS) entry which is preliminary data.</text>
</comment>
<feature type="non-terminal residue" evidence="3">
    <location>
        <position position="1"/>
    </location>
</feature>
<evidence type="ECO:0000313" key="4">
    <source>
        <dbReference type="Proteomes" id="UP001596472"/>
    </source>
</evidence>
<dbReference type="Proteomes" id="UP001596472">
    <property type="component" value="Unassembled WGS sequence"/>
</dbReference>
<feature type="domain" description="Transposase IS801/IS1294" evidence="1">
    <location>
        <begin position="122"/>
        <end position="304"/>
    </location>
</feature>
<evidence type="ECO:0000259" key="2">
    <source>
        <dbReference type="Pfam" id="PF14319"/>
    </source>
</evidence>
<dbReference type="Pfam" id="PF14319">
    <property type="entry name" value="Zn_Tnp_IS91"/>
    <property type="match status" value="1"/>
</dbReference>
<gene>
    <name evidence="3" type="ORF">ACFQY0_21155</name>
</gene>
<dbReference type="RefSeq" id="WP_379717020.1">
    <property type="nucleotide sequence ID" value="NZ_JBHTBS010000051.1"/>
</dbReference>
<dbReference type="EMBL" id="JBHTBS010000051">
    <property type="protein sequence ID" value="MFC7339707.1"/>
    <property type="molecule type" value="Genomic_DNA"/>
</dbReference>
<reference evidence="4" key="1">
    <citation type="journal article" date="2019" name="Int. J. Syst. Evol. Microbiol.">
        <title>The Global Catalogue of Microorganisms (GCM) 10K type strain sequencing project: providing services to taxonomists for standard genome sequencing and annotation.</title>
        <authorList>
            <consortium name="The Broad Institute Genomics Platform"/>
            <consortium name="The Broad Institute Genome Sequencing Center for Infectious Disease"/>
            <person name="Wu L."/>
            <person name="Ma J."/>
        </authorList>
    </citation>
    <scope>NUCLEOTIDE SEQUENCE [LARGE SCALE GENOMIC DNA]</scope>
    <source>
        <strain evidence="4">CGMCC 4.1467</strain>
    </source>
</reference>
<dbReference type="PANTHER" id="PTHR37023:SF1">
    <property type="entry name" value="ISSOD25 TRANSPOSASE TNPA_ISSOD25"/>
    <property type="match status" value="1"/>
</dbReference>
<evidence type="ECO:0000259" key="1">
    <source>
        <dbReference type="Pfam" id="PF04986"/>
    </source>
</evidence>
<dbReference type="InterPro" id="IPR026889">
    <property type="entry name" value="Zn_Tnp"/>
</dbReference>
<dbReference type="Pfam" id="PF04986">
    <property type="entry name" value="Y2_Tnp"/>
    <property type="match status" value="1"/>
</dbReference>
<name>A0ABW2LFB6_9BACT</name>
<sequence length="379" mass="43686">DDWPGGLDEQEYSTLNLLAQCRQGTLGFNQVSCQDCHHKEWYASSCGNRHCPNCLGPRQAEWSSKLCERLPDCPHFHVVFTVPEEIHEFFELNYRIAADILFAAAAEILKLFQKNNWKFESGFLAVLHTWGSALNWHPHLHVLVSSGGRDCSTGKWRQARPNYLFPVRNMSKVFRAVFLRRLEALEASREVRWPEALDTLEARRDWRVRLAGRNWNIFSRATLGNTRAVVRYLARYTSRIAMSNQRIKSIDEQERTITFETKDYKNDGRKRDVTLSGKAFIQRFSRHLVPKRYRRLRSFGLLVGARHRYREIEGAPQTSINEKAPRSLDRACPNCESKQLRSRRLGNRAGFELPALAILLQLAIGEKLASYSLGPPDSG</sequence>
<feature type="domain" description="Transposase zinc-binding" evidence="2">
    <location>
        <begin position="8"/>
        <end position="82"/>
    </location>
</feature>
<protein>
    <submittedName>
        <fullName evidence="3">Transposase</fullName>
    </submittedName>
</protein>
<keyword evidence="4" id="KW-1185">Reference proteome</keyword>
<dbReference type="InterPro" id="IPR007069">
    <property type="entry name" value="Transposase_32"/>
</dbReference>
<accession>A0ABW2LFB6</accession>
<dbReference type="PANTHER" id="PTHR37023">
    <property type="entry name" value="TRANSPOSASE"/>
    <property type="match status" value="1"/>
</dbReference>
<evidence type="ECO:0000313" key="3">
    <source>
        <dbReference type="EMBL" id="MFC7339707.1"/>
    </source>
</evidence>
<organism evidence="3 4">
    <name type="scientific">Haloferula chungangensis</name>
    <dbReference type="NCBI Taxonomy" id="1048331"/>
    <lineage>
        <taxon>Bacteria</taxon>
        <taxon>Pseudomonadati</taxon>
        <taxon>Verrucomicrobiota</taxon>
        <taxon>Verrucomicrobiia</taxon>
        <taxon>Verrucomicrobiales</taxon>
        <taxon>Verrucomicrobiaceae</taxon>
        <taxon>Haloferula</taxon>
    </lineage>
</organism>
<proteinExistence type="predicted"/>